<dbReference type="OrthoDB" id="2687876at2759"/>
<evidence type="ECO:0000313" key="2">
    <source>
        <dbReference type="Proteomes" id="UP000283895"/>
    </source>
</evidence>
<dbReference type="InterPro" id="IPR009330">
    <property type="entry name" value="LipoPS_heptP_kinase"/>
</dbReference>
<name>A0A423W6Z6_9PEZI</name>
<dbReference type="SUPFAM" id="SSF56112">
    <property type="entry name" value="Protein kinase-like (PK-like)"/>
    <property type="match status" value="1"/>
</dbReference>
<accession>A0A423W6Z6</accession>
<dbReference type="Pfam" id="PF06176">
    <property type="entry name" value="WaaY"/>
    <property type="match status" value="1"/>
</dbReference>
<evidence type="ECO:0000313" key="1">
    <source>
        <dbReference type="EMBL" id="ROV99116.1"/>
    </source>
</evidence>
<sequence>MEGTPPWDITFQEFLHTFQSNPVPGSQSVPSLIPSVSPPEAASVASSDLAVGDFGRLLWAPYNFKPQTKPILRFLVESSPDGNTIQTSIKYLILQRIQGQRIRYDPNFFTIGLYKESEPFSFVSGFWNHADVSFTKEEDVEQEGVYYISANLSNETYKQLPVMDPIAIWTDKPVVEYVDLKNTGINLRVPAPGRVSDRIRVVTHQDFDDHKTKMVMKIWPTPVYNKDGLEREMMAYRACDGKDITPKFLGHVAEEGRIVGMLIEYIEGAHKPSNHEEKELCRQELDRLHQLTGWHRNVMENHKGNFLIKDGKVYIIDLGRAYTPQDVACRGIDWATKDI</sequence>
<gene>
    <name evidence="1" type="ORF">VMCG_06621</name>
</gene>
<dbReference type="InterPro" id="IPR011009">
    <property type="entry name" value="Kinase-like_dom_sf"/>
</dbReference>
<organism evidence="1 2">
    <name type="scientific">Cytospora schulzeri</name>
    <dbReference type="NCBI Taxonomy" id="448051"/>
    <lineage>
        <taxon>Eukaryota</taxon>
        <taxon>Fungi</taxon>
        <taxon>Dikarya</taxon>
        <taxon>Ascomycota</taxon>
        <taxon>Pezizomycotina</taxon>
        <taxon>Sordariomycetes</taxon>
        <taxon>Sordariomycetidae</taxon>
        <taxon>Diaporthales</taxon>
        <taxon>Cytosporaceae</taxon>
        <taxon>Cytospora</taxon>
    </lineage>
</organism>
<evidence type="ECO:0008006" key="3">
    <source>
        <dbReference type="Google" id="ProtNLM"/>
    </source>
</evidence>
<dbReference type="Proteomes" id="UP000283895">
    <property type="component" value="Unassembled WGS sequence"/>
</dbReference>
<proteinExistence type="predicted"/>
<dbReference type="EMBL" id="LKEA01000024">
    <property type="protein sequence ID" value="ROV99116.1"/>
    <property type="molecule type" value="Genomic_DNA"/>
</dbReference>
<protein>
    <recommendedName>
        <fullName evidence="3">Protein kinase domain-containing protein</fullName>
    </recommendedName>
</protein>
<keyword evidence="2" id="KW-1185">Reference proteome</keyword>
<comment type="caution">
    <text evidence="1">The sequence shown here is derived from an EMBL/GenBank/DDBJ whole genome shotgun (WGS) entry which is preliminary data.</text>
</comment>
<reference evidence="1 2" key="1">
    <citation type="submission" date="2015-09" db="EMBL/GenBank/DDBJ databases">
        <title>Host preference determinants of Valsa canker pathogens revealed by comparative genomics.</title>
        <authorList>
            <person name="Yin Z."/>
            <person name="Huang L."/>
        </authorList>
    </citation>
    <scope>NUCLEOTIDE SEQUENCE [LARGE SCALE GENOMIC DNA]</scope>
    <source>
        <strain evidence="1 2">03-1</strain>
    </source>
</reference>
<dbReference type="AlphaFoldDB" id="A0A423W6Z6"/>